<comment type="caution">
    <text evidence="2">The sequence shown here is derived from an EMBL/GenBank/DDBJ whole genome shotgun (WGS) entry which is preliminary data.</text>
</comment>
<evidence type="ECO:0000256" key="1">
    <source>
        <dbReference type="SAM" id="MobiDB-lite"/>
    </source>
</evidence>
<dbReference type="AlphaFoldDB" id="J1GZ11"/>
<organism evidence="2 3">
    <name type="scientific">Actinomyces massiliensis F0489</name>
    <dbReference type="NCBI Taxonomy" id="1125718"/>
    <lineage>
        <taxon>Bacteria</taxon>
        <taxon>Bacillati</taxon>
        <taxon>Actinomycetota</taxon>
        <taxon>Actinomycetes</taxon>
        <taxon>Actinomycetales</taxon>
        <taxon>Actinomycetaceae</taxon>
        <taxon>Actinomyces</taxon>
    </lineage>
</organism>
<protein>
    <submittedName>
        <fullName evidence="2">Uncharacterized protein</fullName>
    </submittedName>
</protein>
<gene>
    <name evidence="2" type="ORF">HMPREF1318_1910</name>
</gene>
<accession>J1GZ11</accession>
<dbReference type="PATRIC" id="fig|1125718.3.peg.2454"/>
<name>J1GZ11_9ACTO</name>
<reference evidence="2 3" key="1">
    <citation type="submission" date="2012-05" db="EMBL/GenBank/DDBJ databases">
        <authorList>
            <person name="Harkins D.M."/>
            <person name="Madupu R."/>
            <person name="Durkin A.S."/>
            <person name="Torralba M."/>
            <person name="Methe B."/>
            <person name="Sutton G.G."/>
            <person name="Nelson K.E."/>
        </authorList>
    </citation>
    <scope>NUCLEOTIDE SEQUENCE [LARGE SCALE GENOMIC DNA]</scope>
    <source>
        <strain evidence="2 3">F0489</strain>
    </source>
</reference>
<dbReference type="EMBL" id="AKFT01000193">
    <property type="protein sequence ID" value="EJF38148.1"/>
    <property type="molecule type" value="Genomic_DNA"/>
</dbReference>
<evidence type="ECO:0000313" key="2">
    <source>
        <dbReference type="EMBL" id="EJF38148.1"/>
    </source>
</evidence>
<evidence type="ECO:0000313" key="3">
    <source>
        <dbReference type="Proteomes" id="UP000002941"/>
    </source>
</evidence>
<sequence length="71" mass="6954">MSRGPGAVEHKDAALAPGDEPVGGGVVPPAPLASNATRERLGEPLGRPARTGGPADAGIPSVSSASSRICR</sequence>
<feature type="region of interest" description="Disordered" evidence="1">
    <location>
        <begin position="1"/>
        <end position="71"/>
    </location>
</feature>
<proteinExistence type="predicted"/>
<dbReference type="Proteomes" id="UP000002941">
    <property type="component" value="Unassembled WGS sequence"/>
</dbReference>
<feature type="compositionally biased region" description="Polar residues" evidence="1">
    <location>
        <begin position="61"/>
        <end position="71"/>
    </location>
</feature>
<keyword evidence="3" id="KW-1185">Reference proteome</keyword>